<comment type="catalytic activity">
    <reaction evidence="5">
        <text>N,N-dimethyl-1,4-phenylenediamine + anthranilate + 2 NAD(+) = 2-(4-dimethylaminophenyl)diazenylbenzoate + 2 NADH + 2 H(+)</text>
        <dbReference type="Rhea" id="RHEA:55872"/>
        <dbReference type="ChEBI" id="CHEBI:15378"/>
        <dbReference type="ChEBI" id="CHEBI:15783"/>
        <dbReference type="ChEBI" id="CHEBI:16567"/>
        <dbReference type="ChEBI" id="CHEBI:57540"/>
        <dbReference type="ChEBI" id="CHEBI:57945"/>
        <dbReference type="ChEBI" id="CHEBI:71579"/>
        <dbReference type="EC" id="1.7.1.17"/>
    </reaction>
    <physiologicalReaction direction="right-to-left" evidence="5">
        <dbReference type="Rhea" id="RHEA:55874"/>
    </physiologicalReaction>
</comment>
<gene>
    <name evidence="6" type="primary">azoR</name>
    <name evidence="8" type="ORF">OC25_25780</name>
</gene>
<dbReference type="AlphaFoldDB" id="A0A0C1CX30"/>
<dbReference type="EC" id="1.6.5.-" evidence="6"/>
<comment type="cofactor">
    <cofactor evidence="6">
        <name>FMN</name>
        <dbReference type="ChEBI" id="CHEBI:58210"/>
    </cofactor>
    <text evidence="6">Binds 1 FMN per subunit.</text>
</comment>
<accession>A0A0C1CX30</accession>
<dbReference type="InterPro" id="IPR023048">
    <property type="entry name" value="NADH:quinone_OxRdtase_FMN_depd"/>
</dbReference>
<dbReference type="RefSeq" id="WP_039483084.1">
    <property type="nucleotide sequence ID" value="NZ_JSYN01000047.1"/>
</dbReference>
<keyword evidence="1 6" id="KW-0285">Flavoprotein</keyword>
<dbReference type="Gene3D" id="3.40.50.360">
    <property type="match status" value="1"/>
</dbReference>
<feature type="binding site" evidence="6">
    <location>
        <position position="10"/>
    </location>
    <ligand>
        <name>FMN</name>
        <dbReference type="ChEBI" id="CHEBI:58210"/>
    </ligand>
</feature>
<evidence type="ECO:0000256" key="3">
    <source>
        <dbReference type="ARBA" id="ARBA00023002"/>
    </source>
</evidence>
<evidence type="ECO:0000259" key="7">
    <source>
        <dbReference type="Pfam" id="PF02525"/>
    </source>
</evidence>
<comment type="caution">
    <text evidence="6">Lacks conserved residue(s) required for the propagation of feature annotation.</text>
</comment>
<dbReference type="InterPro" id="IPR003680">
    <property type="entry name" value="Flavodoxin_fold"/>
</dbReference>
<feature type="domain" description="Flavodoxin-like fold" evidence="7">
    <location>
        <begin position="3"/>
        <end position="200"/>
    </location>
</feature>
<dbReference type="HAMAP" id="MF_01216">
    <property type="entry name" value="Azoreductase_type1"/>
    <property type="match status" value="1"/>
</dbReference>
<organism evidence="8 9">
    <name type="scientific">Pedobacter kyungheensis</name>
    <dbReference type="NCBI Taxonomy" id="1069985"/>
    <lineage>
        <taxon>Bacteria</taxon>
        <taxon>Pseudomonadati</taxon>
        <taxon>Bacteroidota</taxon>
        <taxon>Sphingobacteriia</taxon>
        <taxon>Sphingobacteriales</taxon>
        <taxon>Sphingobacteriaceae</taxon>
        <taxon>Pedobacter</taxon>
    </lineage>
</organism>
<evidence type="ECO:0000313" key="9">
    <source>
        <dbReference type="Proteomes" id="UP000031246"/>
    </source>
</evidence>
<dbReference type="SUPFAM" id="SSF52218">
    <property type="entry name" value="Flavoproteins"/>
    <property type="match status" value="1"/>
</dbReference>
<dbReference type="PANTHER" id="PTHR43741:SF4">
    <property type="entry name" value="FMN-DEPENDENT NADH:QUINONE OXIDOREDUCTASE"/>
    <property type="match status" value="1"/>
</dbReference>
<name>A0A0C1CX30_9SPHI</name>
<protein>
    <recommendedName>
        <fullName evidence="6">FMN dependent NADH:quinone oxidoreductase</fullName>
        <ecNumber evidence="6">1.6.5.-</ecNumber>
    </recommendedName>
    <alternativeName>
        <fullName evidence="6">Azo-dye reductase</fullName>
    </alternativeName>
    <alternativeName>
        <fullName evidence="6">FMN-dependent NADH-azo compound oxidoreductase</fullName>
    </alternativeName>
    <alternativeName>
        <fullName evidence="6">FMN-dependent NADH-azoreductase</fullName>
        <ecNumber evidence="6">1.7.1.17</ecNumber>
    </alternativeName>
</protein>
<evidence type="ECO:0000256" key="4">
    <source>
        <dbReference type="ARBA" id="ARBA00023027"/>
    </source>
</evidence>
<evidence type="ECO:0000256" key="5">
    <source>
        <dbReference type="ARBA" id="ARBA00048542"/>
    </source>
</evidence>
<keyword evidence="9" id="KW-1185">Reference proteome</keyword>
<evidence type="ECO:0000256" key="2">
    <source>
        <dbReference type="ARBA" id="ARBA00022643"/>
    </source>
</evidence>
<evidence type="ECO:0000313" key="8">
    <source>
        <dbReference type="EMBL" id="KIA88941.1"/>
    </source>
</evidence>
<comment type="caution">
    <text evidence="8">The sequence shown here is derived from an EMBL/GenBank/DDBJ whole genome shotgun (WGS) entry which is preliminary data.</text>
</comment>
<dbReference type="Pfam" id="PF02525">
    <property type="entry name" value="Flavodoxin_2"/>
    <property type="match status" value="1"/>
</dbReference>
<dbReference type="InterPro" id="IPR050104">
    <property type="entry name" value="FMN-dep_NADH:Q_OxRdtase_AzoR1"/>
</dbReference>
<dbReference type="GO" id="GO:0016655">
    <property type="term" value="F:oxidoreductase activity, acting on NAD(P)H, quinone or similar compound as acceptor"/>
    <property type="evidence" value="ECO:0007669"/>
    <property type="project" value="InterPro"/>
</dbReference>
<dbReference type="GO" id="GO:0010181">
    <property type="term" value="F:FMN binding"/>
    <property type="evidence" value="ECO:0007669"/>
    <property type="project" value="UniProtKB-UniRule"/>
</dbReference>
<dbReference type="EC" id="1.7.1.17" evidence="6"/>
<dbReference type="PANTHER" id="PTHR43741">
    <property type="entry name" value="FMN-DEPENDENT NADH-AZOREDUCTASE 1"/>
    <property type="match status" value="1"/>
</dbReference>
<dbReference type="InterPro" id="IPR029039">
    <property type="entry name" value="Flavoprotein-like_sf"/>
</dbReference>
<dbReference type="EMBL" id="JSYN01000047">
    <property type="protein sequence ID" value="KIA88941.1"/>
    <property type="molecule type" value="Genomic_DNA"/>
</dbReference>
<keyword evidence="3 6" id="KW-0560">Oxidoreductase</keyword>
<reference evidence="8 9" key="1">
    <citation type="submission" date="2014-10" db="EMBL/GenBank/DDBJ databases">
        <title>Pedobacter Kyungheensis.</title>
        <authorList>
            <person name="Anderson B.M."/>
            <person name="Newman J.D."/>
        </authorList>
    </citation>
    <scope>NUCLEOTIDE SEQUENCE [LARGE SCALE GENOMIC DNA]</scope>
    <source>
        <strain evidence="8 9">KACC 16221</strain>
    </source>
</reference>
<dbReference type="OrthoDB" id="9805013at2"/>
<dbReference type="GO" id="GO:0016652">
    <property type="term" value="F:oxidoreductase activity, acting on NAD(P)H as acceptor"/>
    <property type="evidence" value="ECO:0007669"/>
    <property type="project" value="UniProtKB-UniRule"/>
</dbReference>
<keyword evidence="2 6" id="KW-0288">FMN</keyword>
<keyword evidence="4 6" id="KW-0520">NAD</keyword>
<comment type="function">
    <text evidence="6">Also exhibits azoreductase activity. Catalyzes the reductive cleavage of the azo bond in aromatic azo compounds to the corresponding amines.</text>
</comment>
<comment type="catalytic activity">
    <reaction evidence="6">
        <text>2 a quinone + NADH + H(+) = 2 a 1,4-benzosemiquinone + NAD(+)</text>
        <dbReference type="Rhea" id="RHEA:65952"/>
        <dbReference type="ChEBI" id="CHEBI:15378"/>
        <dbReference type="ChEBI" id="CHEBI:57540"/>
        <dbReference type="ChEBI" id="CHEBI:57945"/>
        <dbReference type="ChEBI" id="CHEBI:132124"/>
        <dbReference type="ChEBI" id="CHEBI:134225"/>
    </reaction>
</comment>
<comment type="subunit">
    <text evidence="6">Homodimer.</text>
</comment>
<dbReference type="Proteomes" id="UP000031246">
    <property type="component" value="Unassembled WGS sequence"/>
</dbReference>
<evidence type="ECO:0000256" key="1">
    <source>
        <dbReference type="ARBA" id="ARBA00022630"/>
    </source>
</evidence>
<evidence type="ECO:0000256" key="6">
    <source>
        <dbReference type="HAMAP-Rule" id="MF_01216"/>
    </source>
</evidence>
<feature type="binding site" evidence="6">
    <location>
        <begin position="96"/>
        <end position="99"/>
    </location>
    <ligand>
        <name>FMN</name>
        <dbReference type="ChEBI" id="CHEBI:58210"/>
    </ligand>
</feature>
<proteinExistence type="inferred from homology"/>
<sequence>MAKVLHIISSTRGESSLTRKLGSEIIDKIRANEPDTVVSEMNLSENPFPHLENEQINSFFTPPEHRTAEQRELVRRSDEAVEQLFDTDIIVIGAPMYNFGITSSLKAYFDHIARARVTFQYTENGSEGLCTGKKAYIAVGSAGLFDNDKMRAFDYATPYIKHFLGFVGITDVTAFRIEGTAIPGMQETAFKKALESVNQHSFKIAELCD</sequence>
<dbReference type="GO" id="GO:0009055">
    <property type="term" value="F:electron transfer activity"/>
    <property type="evidence" value="ECO:0007669"/>
    <property type="project" value="UniProtKB-UniRule"/>
</dbReference>
<comment type="similarity">
    <text evidence="6">Belongs to the azoreductase type 1 family.</text>
</comment>
<comment type="function">
    <text evidence="6">Quinone reductase that provides resistance to thiol-specific stress caused by electrophilic quinones.</text>
</comment>